<evidence type="ECO:0000256" key="1">
    <source>
        <dbReference type="SAM" id="Phobius"/>
    </source>
</evidence>
<keyword evidence="1" id="KW-0472">Membrane</keyword>
<protein>
    <recommendedName>
        <fullName evidence="4">Cytochrome b561 domain-containing protein</fullName>
    </recommendedName>
</protein>
<dbReference type="AlphaFoldDB" id="A0A813FE70"/>
<feature type="transmembrane region" description="Helical" evidence="1">
    <location>
        <begin position="109"/>
        <end position="130"/>
    </location>
</feature>
<keyword evidence="1" id="KW-1133">Transmembrane helix</keyword>
<sequence length="179" mass="19540">MPFAQVSFCTSNFDLLIPWIAALGDRASYAGSDAAGAMALILLTVLMVLMVLILLVALVALMVYRHRRWLIATVLSGAWVQASVLTYMENHYGGVAKGKALIMKYHRTVGAMAYVLTTLAFFGCILQFQLPAEQAVWAGVRFVLLAFAVLGVLAPSAVRSRFPLPRLIISRQQGLKLVL</sequence>
<feature type="transmembrane region" description="Helical" evidence="1">
    <location>
        <begin position="69"/>
        <end position="88"/>
    </location>
</feature>
<comment type="caution">
    <text evidence="2">The sequence shown here is derived from an EMBL/GenBank/DDBJ whole genome shotgun (WGS) entry which is preliminary data.</text>
</comment>
<dbReference type="Proteomes" id="UP000654075">
    <property type="component" value="Unassembled WGS sequence"/>
</dbReference>
<gene>
    <name evidence="2" type="ORF">PGLA1383_LOCUS26646</name>
</gene>
<reference evidence="2" key="1">
    <citation type="submission" date="2021-02" db="EMBL/GenBank/DDBJ databases">
        <authorList>
            <person name="Dougan E. K."/>
            <person name="Rhodes N."/>
            <person name="Thang M."/>
            <person name="Chan C."/>
        </authorList>
    </citation>
    <scope>NUCLEOTIDE SEQUENCE</scope>
</reference>
<keyword evidence="3" id="KW-1185">Reference proteome</keyword>
<evidence type="ECO:0008006" key="4">
    <source>
        <dbReference type="Google" id="ProtNLM"/>
    </source>
</evidence>
<evidence type="ECO:0000313" key="2">
    <source>
        <dbReference type="EMBL" id="CAE8608814.1"/>
    </source>
</evidence>
<feature type="transmembrane region" description="Helical" evidence="1">
    <location>
        <begin position="36"/>
        <end position="63"/>
    </location>
</feature>
<feature type="transmembrane region" description="Helical" evidence="1">
    <location>
        <begin position="136"/>
        <end position="158"/>
    </location>
</feature>
<dbReference type="EMBL" id="CAJNNV010024024">
    <property type="protein sequence ID" value="CAE8608814.1"/>
    <property type="molecule type" value="Genomic_DNA"/>
</dbReference>
<proteinExistence type="predicted"/>
<accession>A0A813FE70</accession>
<organism evidence="2 3">
    <name type="scientific">Polarella glacialis</name>
    <name type="common">Dinoflagellate</name>
    <dbReference type="NCBI Taxonomy" id="89957"/>
    <lineage>
        <taxon>Eukaryota</taxon>
        <taxon>Sar</taxon>
        <taxon>Alveolata</taxon>
        <taxon>Dinophyceae</taxon>
        <taxon>Suessiales</taxon>
        <taxon>Suessiaceae</taxon>
        <taxon>Polarella</taxon>
    </lineage>
</organism>
<evidence type="ECO:0000313" key="3">
    <source>
        <dbReference type="Proteomes" id="UP000654075"/>
    </source>
</evidence>
<keyword evidence="1" id="KW-0812">Transmembrane</keyword>
<name>A0A813FE70_POLGL</name>